<dbReference type="InterPro" id="IPR017871">
    <property type="entry name" value="ABC_transporter-like_CS"/>
</dbReference>
<evidence type="ECO:0000256" key="1">
    <source>
        <dbReference type="ARBA" id="ARBA00022448"/>
    </source>
</evidence>
<dbReference type="GO" id="GO:0016887">
    <property type="term" value="F:ATP hydrolysis activity"/>
    <property type="evidence" value="ECO:0007669"/>
    <property type="project" value="InterPro"/>
</dbReference>
<dbReference type="RefSeq" id="WP_168488703.1">
    <property type="nucleotide sequence ID" value="NZ_JAAZSQ010000024.1"/>
</dbReference>
<feature type="region of interest" description="Disordered" evidence="10">
    <location>
        <begin position="1"/>
        <end position="24"/>
    </location>
</feature>
<dbReference type="InterPro" id="IPR003439">
    <property type="entry name" value="ABC_transporter-like_ATP-bd"/>
</dbReference>
<dbReference type="FunFam" id="3.40.50.300:FF:000425">
    <property type="entry name" value="Probable ABC transporter, ATP-binding subunit"/>
    <property type="match status" value="1"/>
</dbReference>
<evidence type="ECO:0000256" key="7">
    <source>
        <dbReference type="ARBA" id="ARBA00023065"/>
    </source>
</evidence>
<gene>
    <name evidence="12" type="ORF">HGG74_18275</name>
</gene>
<dbReference type="GO" id="GO:0015418">
    <property type="term" value="F:ABC-type quaternary ammonium compound transporting activity"/>
    <property type="evidence" value="ECO:0007669"/>
    <property type="project" value="UniProtKB-EC"/>
</dbReference>
<dbReference type="PANTHER" id="PTHR42781:SF4">
    <property type="entry name" value="SPERMIDINE_PUTRESCINE IMPORT ATP-BINDING PROTEIN POTA"/>
    <property type="match status" value="1"/>
</dbReference>
<comment type="caution">
    <text evidence="12">The sequence shown here is derived from an EMBL/GenBank/DDBJ whole genome shotgun (WGS) entry which is preliminary data.</text>
</comment>
<keyword evidence="2" id="KW-1003">Cell membrane</keyword>
<dbReference type="SUPFAM" id="SSF50331">
    <property type="entry name" value="MOP-like"/>
    <property type="match status" value="1"/>
</dbReference>
<keyword evidence="5 12" id="KW-0067">ATP-binding</keyword>
<protein>
    <recommendedName>
        <fullName evidence="9">ABC-type quaternary amine transporter</fullName>
        <ecNumber evidence="9">7.6.2.9</ecNumber>
    </recommendedName>
</protein>
<dbReference type="Gene3D" id="3.40.50.300">
    <property type="entry name" value="P-loop containing nucleotide triphosphate hydrolases"/>
    <property type="match status" value="1"/>
</dbReference>
<dbReference type="CDD" id="cd03259">
    <property type="entry name" value="ABC_Carb_Solutes_like"/>
    <property type="match status" value="1"/>
</dbReference>
<dbReference type="AlphaFoldDB" id="A0A7X6QMF5"/>
<dbReference type="PANTHER" id="PTHR42781">
    <property type="entry name" value="SPERMIDINE/PUTRESCINE IMPORT ATP-BINDING PROTEIN POTA"/>
    <property type="match status" value="1"/>
</dbReference>
<dbReference type="InterPro" id="IPR013611">
    <property type="entry name" value="Transp-assoc_OB_typ2"/>
</dbReference>
<dbReference type="GO" id="GO:0005524">
    <property type="term" value="F:ATP binding"/>
    <property type="evidence" value="ECO:0007669"/>
    <property type="project" value="UniProtKB-KW"/>
</dbReference>
<dbReference type="Pfam" id="PF00005">
    <property type="entry name" value="ABC_tran"/>
    <property type="match status" value="1"/>
</dbReference>
<evidence type="ECO:0000313" key="13">
    <source>
        <dbReference type="Proteomes" id="UP000544090"/>
    </source>
</evidence>
<dbReference type="SMART" id="SM00382">
    <property type="entry name" value="AAA"/>
    <property type="match status" value="1"/>
</dbReference>
<keyword evidence="8" id="KW-0472">Membrane</keyword>
<evidence type="ECO:0000256" key="6">
    <source>
        <dbReference type="ARBA" id="ARBA00023004"/>
    </source>
</evidence>
<keyword evidence="6" id="KW-0408">Iron</keyword>
<keyword evidence="4" id="KW-0547">Nucleotide-binding</keyword>
<name>A0A7X6QMF5_9MICC</name>
<evidence type="ECO:0000256" key="10">
    <source>
        <dbReference type="SAM" id="MobiDB-lite"/>
    </source>
</evidence>
<evidence type="ECO:0000256" key="8">
    <source>
        <dbReference type="ARBA" id="ARBA00023136"/>
    </source>
</evidence>
<evidence type="ECO:0000256" key="5">
    <source>
        <dbReference type="ARBA" id="ARBA00022840"/>
    </source>
</evidence>
<accession>A0A7X6QMF5</accession>
<dbReference type="Proteomes" id="UP000544090">
    <property type="component" value="Unassembled WGS sequence"/>
</dbReference>
<dbReference type="InterPro" id="IPR050093">
    <property type="entry name" value="ABC_SmlMolc_Importer"/>
</dbReference>
<sequence>MTVSPTPVPAPSRPAARSVPAGDPASNSHLVIDNVTKSFGDVQVLHGVSLSVHRGITTAIVGPSGSGKTTLLRLIAGFEAPDSGSIVLADEVVAGGTRLVPAHRRNVGYVAQDGALFPHLSVGRNIAFGLDRKKFRSRAAAEARVAELLQMVSLEPAYARRRPDELSGGQQQRVALARALAREPELMLLDEPFSALDAGLRVATRKAVARTLAEAGVTAILVTHDQGEALSFADQVAVMRRGELAQVGNPFVVYTRPSDRETAEFLGDAVILEADLKGSLATCALGGIPVRRPTCQGKVHLMLRPEQIRIATDGPIAGTVLETDFFGPEITVRLRLHPPAGADQLHGETITIRHWNASLAQPGTELRLRVIGEGVAFPA</sequence>
<evidence type="ECO:0000256" key="4">
    <source>
        <dbReference type="ARBA" id="ARBA00022741"/>
    </source>
</evidence>
<feature type="domain" description="ABC transporter" evidence="11">
    <location>
        <begin position="30"/>
        <end position="266"/>
    </location>
</feature>
<evidence type="ECO:0000256" key="2">
    <source>
        <dbReference type="ARBA" id="ARBA00022475"/>
    </source>
</evidence>
<dbReference type="PROSITE" id="PS00211">
    <property type="entry name" value="ABC_TRANSPORTER_1"/>
    <property type="match status" value="1"/>
</dbReference>
<organism evidence="12 13">
    <name type="scientific">Arthrobacter mobilis</name>
    <dbReference type="NCBI Taxonomy" id="2724944"/>
    <lineage>
        <taxon>Bacteria</taxon>
        <taxon>Bacillati</taxon>
        <taxon>Actinomycetota</taxon>
        <taxon>Actinomycetes</taxon>
        <taxon>Micrococcales</taxon>
        <taxon>Micrococcaceae</taxon>
        <taxon>Arthrobacter</taxon>
    </lineage>
</organism>
<dbReference type="GO" id="GO:0043190">
    <property type="term" value="C:ATP-binding cassette (ABC) transporter complex"/>
    <property type="evidence" value="ECO:0007669"/>
    <property type="project" value="InterPro"/>
</dbReference>
<feature type="compositionally biased region" description="Pro residues" evidence="10">
    <location>
        <begin position="1"/>
        <end position="12"/>
    </location>
</feature>
<evidence type="ECO:0000256" key="9">
    <source>
        <dbReference type="ARBA" id="ARBA00066388"/>
    </source>
</evidence>
<reference evidence="12 13" key="1">
    <citation type="submission" date="2020-04" db="EMBL/GenBank/DDBJ databases">
        <title>Arthrobacter sp. nov.</title>
        <authorList>
            <person name="Liu S."/>
        </authorList>
    </citation>
    <scope>NUCLEOTIDE SEQUENCE [LARGE SCALE GENOMIC DNA]</scope>
    <source>
        <strain evidence="12 13">E918</strain>
    </source>
</reference>
<evidence type="ECO:0000313" key="12">
    <source>
        <dbReference type="EMBL" id="NKX56435.1"/>
    </source>
</evidence>
<dbReference type="EMBL" id="JAAZSQ010000024">
    <property type="protein sequence ID" value="NKX56435.1"/>
    <property type="molecule type" value="Genomic_DNA"/>
</dbReference>
<dbReference type="EC" id="7.6.2.9" evidence="9"/>
<dbReference type="InterPro" id="IPR015853">
    <property type="entry name" value="ABC_transpr_FbpC"/>
</dbReference>
<dbReference type="InterPro" id="IPR003593">
    <property type="entry name" value="AAA+_ATPase"/>
</dbReference>
<dbReference type="SUPFAM" id="SSF52540">
    <property type="entry name" value="P-loop containing nucleoside triphosphate hydrolases"/>
    <property type="match status" value="1"/>
</dbReference>
<keyword evidence="13" id="KW-1185">Reference proteome</keyword>
<evidence type="ECO:0000256" key="3">
    <source>
        <dbReference type="ARBA" id="ARBA00022496"/>
    </source>
</evidence>
<keyword evidence="1" id="KW-0813">Transport</keyword>
<dbReference type="InterPro" id="IPR027417">
    <property type="entry name" value="P-loop_NTPase"/>
</dbReference>
<evidence type="ECO:0000259" key="11">
    <source>
        <dbReference type="PROSITE" id="PS50893"/>
    </source>
</evidence>
<dbReference type="Pfam" id="PF08402">
    <property type="entry name" value="TOBE_2"/>
    <property type="match status" value="1"/>
</dbReference>
<dbReference type="PROSITE" id="PS50893">
    <property type="entry name" value="ABC_TRANSPORTER_2"/>
    <property type="match status" value="1"/>
</dbReference>
<proteinExistence type="predicted"/>
<dbReference type="InterPro" id="IPR008995">
    <property type="entry name" value="Mo/tungstate-bd_C_term_dom"/>
</dbReference>
<dbReference type="GO" id="GO:0015408">
    <property type="term" value="F:ABC-type ferric iron transporter activity"/>
    <property type="evidence" value="ECO:0007669"/>
    <property type="project" value="InterPro"/>
</dbReference>
<keyword evidence="7" id="KW-0406">Ion transport</keyword>
<keyword evidence="3" id="KW-0410">Iron transport</keyword>
<dbReference type="Gene3D" id="2.40.50.450">
    <property type="match status" value="1"/>
</dbReference>